<evidence type="ECO:0000256" key="6">
    <source>
        <dbReference type="SAM" id="Phobius"/>
    </source>
</evidence>
<comment type="similarity">
    <text evidence="5">Belongs to the bacteriophage holin family. Cp-1 holin subfamily.</text>
</comment>
<gene>
    <name evidence="7" type="ORF">OK229_13995</name>
</gene>
<protein>
    <submittedName>
        <fullName evidence="7">Phage holin family protein</fullName>
    </submittedName>
</protein>
<keyword evidence="4 6" id="KW-0472">Membrane</keyword>
<dbReference type="NCBIfam" id="TIGR01593">
    <property type="entry name" value="holin_tox_secr"/>
    <property type="match status" value="1"/>
</dbReference>
<evidence type="ECO:0000313" key="8">
    <source>
        <dbReference type="Proteomes" id="UP001163707"/>
    </source>
</evidence>
<evidence type="ECO:0000256" key="1">
    <source>
        <dbReference type="ARBA" id="ARBA00004141"/>
    </source>
</evidence>
<name>A0AAE9P7R9_BACCE</name>
<evidence type="ECO:0000256" key="3">
    <source>
        <dbReference type="ARBA" id="ARBA00022989"/>
    </source>
</evidence>
<feature type="transmembrane region" description="Helical" evidence="6">
    <location>
        <begin position="7"/>
        <end position="26"/>
    </location>
</feature>
<keyword evidence="2 6" id="KW-0812">Transmembrane</keyword>
<evidence type="ECO:0000256" key="5">
    <source>
        <dbReference type="ARBA" id="ARBA00023600"/>
    </source>
</evidence>
<dbReference type="InterPro" id="IPR006480">
    <property type="entry name" value="Phage_holin_4_1"/>
</dbReference>
<dbReference type="AlphaFoldDB" id="A0AAE9P7R9"/>
<evidence type="ECO:0000313" key="7">
    <source>
        <dbReference type="EMBL" id="UYW66915.1"/>
    </source>
</evidence>
<evidence type="ECO:0000256" key="2">
    <source>
        <dbReference type="ARBA" id="ARBA00022692"/>
    </source>
</evidence>
<dbReference type="EMBL" id="CP109872">
    <property type="protein sequence ID" value="UYW66915.1"/>
    <property type="molecule type" value="Genomic_DNA"/>
</dbReference>
<organism evidence="7 8">
    <name type="scientific">Bacillus cereus</name>
    <dbReference type="NCBI Taxonomy" id="1396"/>
    <lineage>
        <taxon>Bacteria</taxon>
        <taxon>Bacillati</taxon>
        <taxon>Bacillota</taxon>
        <taxon>Bacilli</taxon>
        <taxon>Bacillales</taxon>
        <taxon>Bacillaceae</taxon>
        <taxon>Bacillus</taxon>
        <taxon>Bacillus cereus group</taxon>
    </lineage>
</organism>
<comment type="subcellular location">
    <subcellularLocation>
        <location evidence="1">Membrane</location>
        <topology evidence="1">Multi-pass membrane protein</topology>
    </subcellularLocation>
</comment>
<dbReference type="Proteomes" id="UP001163707">
    <property type="component" value="Chromosome"/>
</dbReference>
<dbReference type="GO" id="GO:0016020">
    <property type="term" value="C:membrane"/>
    <property type="evidence" value="ECO:0007669"/>
    <property type="project" value="UniProtKB-SubCell"/>
</dbReference>
<feature type="transmembrane region" description="Helical" evidence="6">
    <location>
        <begin position="63"/>
        <end position="83"/>
    </location>
</feature>
<accession>A0AAE9P7R9</accession>
<evidence type="ECO:0000256" key="4">
    <source>
        <dbReference type="ARBA" id="ARBA00023136"/>
    </source>
</evidence>
<proteinExistence type="inferred from homology"/>
<feature type="transmembrane region" description="Helical" evidence="6">
    <location>
        <begin position="32"/>
        <end position="51"/>
    </location>
</feature>
<dbReference type="Pfam" id="PF05105">
    <property type="entry name" value="Phage_holin_4_1"/>
    <property type="match status" value="1"/>
</dbReference>
<reference evidence="7" key="1">
    <citation type="submission" date="2023-02" db="EMBL/GenBank/DDBJ databases">
        <title>Complete Genome Sequence of Bacillus cereus sensu lato isolate BC38B from pepper closely related to the Bacillus anthracis clade.</title>
        <authorList>
            <person name="Abdelli M."/>
            <person name="Cerar Kisek T."/>
            <person name="Falaise C."/>
            <person name="Cumont A."/>
            <person name="Giraud M."/>
            <person name="Chatoux J."/>
            <person name="Rogee S."/>
            <person name="Dadvisard M."/>
            <person name="Larigauderie G."/>
            <person name="Raynaud F."/>
            <person name="Godic Torkar K."/>
            <person name="Ramisse V."/>
        </authorList>
    </citation>
    <scope>NUCLEOTIDE SEQUENCE</scope>
    <source>
        <strain evidence="7">BC38B</strain>
    </source>
</reference>
<dbReference type="RefSeq" id="WP_000930102.1">
    <property type="nucleotide sequence ID" value="NZ_CP018931.1"/>
</dbReference>
<sequence length="141" mass="15071">MAHIASLIKIFGATFGAFCGYFFGGFDISLKALVIMAVIDYLSGMIAAGYSGELKSKVGFKGIAKKVMLFLLIGVAAQLDALFGSNSGIREATIFFFIGNEALSVLENAGRIGTKLPAILTSAVEVLNSEQKQKQEHEKEK</sequence>
<keyword evidence="3 6" id="KW-1133">Transmembrane helix</keyword>